<dbReference type="InterPro" id="IPR013103">
    <property type="entry name" value="RVT_2"/>
</dbReference>
<dbReference type="Pfam" id="PF07727">
    <property type="entry name" value="RVT_2"/>
    <property type="match status" value="1"/>
</dbReference>
<accession>A0A9P1DT61</accession>
<dbReference type="InterPro" id="IPR036397">
    <property type="entry name" value="RNaseH_sf"/>
</dbReference>
<keyword evidence="4" id="KW-0645">Protease</keyword>
<evidence type="ECO:0000313" key="3">
    <source>
        <dbReference type="EMBL" id="CAI4015860.1"/>
    </source>
</evidence>
<gene>
    <name evidence="3" type="ORF">C1SCF055_LOCUS40663</name>
</gene>
<feature type="compositionally biased region" description="Basic and acidic residues" evidence="1">
    <location>
        <begin position="111"/>
        <end position="123"/>
    </location>
</feature>
<dbReference type="OrthoDB" id="439097at2759"/>
<dbReference type="GO" id="GO:0015074">
    <property type="term" value="P:DNA integration"/>
    <property type="evidence" value="ECO:0007669"/>
    <property type="project" value="InterPro"/>
</dbReference>
<dbReference type="InterPro" id="IPR001584">
    <property type="entry name" value="Integrase_cat-core"/>
</dbReference>
<evidence type="ECO:0000259" key="2">
    <source>
        <dbReference type="PROSITE" id="PS50994"/>
    </source>
</evidence>
<feature type="region of interest" description="Disordered" evidence="1">
    <location>
        <begin position="745"/>
        <end position="819"/>
    </location>
</feature>
<dbReference type="InterPro" id="IPR012337">
    <property type="entry name" value="RNaseH-like_sf"/>
</dbReference>
<reference evidence="4 5" key="2">
    <citation type="submission" date="2024-05" db="EMBL/GenBank/DDBJ databases">
        <authorList>
            <person name="Chen Y."/>
            <person name="Shah S."/>
            <person name="Dougan E. K."/>
            <person name="Thang M."/>
            <person name="Chan C."/>
        </authorList>
    </citation>
    <scope>NUCLEOTIDE SEQUENCE [LARGE SCALE GENOMIC DNA]</scope>
</reference>
<dbReference type="EMBL" id="CAMXCT030006555">
    <property type="protein sequence ID" value="CAL4803172.1"/>
    <property type="molecule type" value="Genomic_DNA"/>
</dbReference>
<dbReference type="GO" id="GO:0003676">
    <property type="term" value="F:nucleic acid binding"/>
    <property type="evidence" value="ECO:0007669"/>
    <property type="project" value="InterPro"/>
</dbReference>
<dbReference type="GO" id="GO:0008233">
    <property type="term" value="F:peptidase activity"/>
    <property type="evidence" value="ECO:0007669"/>
    <property type="project" value="UniProtKB-KW"/>
</dbReference>
<evidence type="ECO:0000313" key="4">
    <source>
        <dbReference type="EMBL" id="CAL4803172.1"/>
    </source>
</evidence>
<keyword evidence="4" id="KW-0378">Hydrolase</keyword>
<feature type="region of interest" description="Disordered" evidence="1">
    <location>
        <begin position="1"/>
        <end position="140"/>
    </location>
</feature>
<feature type="region of interest" description="Disordered" evidence="1">
    <location>
        <begin position="1666"/>
        <end position="1688"/>
    </location>
</feature>
<organism evidence="3">
    <name type="scientific">Cladocopium goreaui</name>
    <dbReference type="NCBI Taxonomy" id="2562237"/>
    <lineage>
        <taxon>Eukaryota</taxon>
        <taxon>Sar</taxon>
        <taxon>Alveolata</taxon>
        <taxon>Dinophyceae</taxon>
        <taxon>Suessiales</taxon>
        <taxon>Symbiodiniaceae</taxon>
        <taxon>Cladocopium</taxon>
    </lineage>
</organism>
<feature type="domain" description="Integrase catalytic" evidence="2">
    <location>
        <begin position="1311"/>
        <end position="1473"/>
    </location>
</feature>
<keyword evidence="5" id="KW-1185">Reference proteome</keyword>
<sequence length="2314" mass="260543">MPSPTEPAAEVDGGSASDESGGGNDDAALGEETQQRSTARWTDEDWRLWNSGGWWEAARNRAPSTETTPTPDGEHSDGHGTGYVRRSYTTRSSDPWLNPWKDPWTSSQHGSQRDEVPDERGGGNDKIVAPEFSGEEDRDGTRARSYLRKIEAWRRVTRLKPNKQALVLYNGLTGKAWHDAEEIDVKMLDSNDGVEKFIGWITQRYLDKEVVKAGRYMSDFFKLFKRGTNQDIRDYNSEFDRHLTKLKEVGCVLPGVCSSWWYIDKLRLDNATELSLLSSVNNQYDLGRLQEAAVVQDRMNRRLWETGRRSDNKDNKKNQQAYMTELDDIPEDMEDFEDAEDFDETYVPDDEDPEAHEAFVAFQNAKAKYNNVLKARGTTLTKSREEALSRAKARSFCSACGKKGHWHKDAECPKNKGTGAAVAPHVTHVVFYAEGTQLDTIVDCACSRTLAGTMWCRKYIELAKDNGISYIIINQDETFKFGGPKLYPSKKAIIGWLAIQGRWFLIKIALVAAQVPLLLSRPVLGSLGMNYKMDINVADFTKLSLEHVKLDFTTSGHPRVDAVNFGPKAPLWPENIDWSVTEVHIPDTASAASRAYMASAASVGTAPKSPWKMTRAELIQQLEDLDIPVRYEWVPELRATLLETLDTKGDHTYKAVGISHMSLDALKEKCSQEGILLPPRPSRGLLMKLLRENTPPTGEEKVCFGSYKGFMYKEVNWSYLNWAMKEVETNPNHSPDLARLARWAQAEKSKPPRGGTSSVSGDPERSAVLPIPPEALPKAKPKMEKSNMKTARTSRTRPLASDSEGFSLVSEPEMSTEDQIKDMESRLQAKMKKKAYWDKVDQLHKMRIEMKRRSCYITAEYDALDEPYNVEETTSVTELSIPEENIVSDAEEDPDVIDLDDYDTDKETGFPRIKLTYPEDYDEVRNLPSKRMKRVAKKRVKGWVHRTLLCLTTTLVALSTPVVAELNDAILEPAKDLCKAVLGPNALQGKREEIALLELFAGSAHLTMEFARQGHHVLEPRDILYGHDLFDPLQQESVFNDIQYKRPKLLWIALPCTKWSTWQRYNYAHRKQQLRRERQKQRKLVHFAVEAAWHQVSMGNEVMFEHPKYSDMWTDPSMQSFMECEHVVAADLDMCRYDLRAVTDGGRLRKPTKVVATNPNLVKELTRTCHGGHEHTPTEGRNTKAAGMYTRTFCKAVIEGYKNTDRSVWFQPGDHAAAKTTWENYVANNEGDLTATSGNNMSGIEFPENVPAALGKALRRVHQNLGHPANHDLARHLKLSGASEAAVKAAQGLRCTTCNRKGNPGTRRPAKLVRPMEFNQEVCLDTLNLLDAEKKKVEVLSIVDTATGYHVVKKIRGRKSADLLADFTDAWLTWAGPPLKVTCDQERGFIKDFVDGLEMVGIQVRFIAGQAHWQQGIVERQGQWYRAIWDRTIAHSQPLPHEIEYTLAMVSAAKNNLRRKHGYSPAQWLFGAEPRLGDAMLDEDANLYTKEELRSPDEVWRRRQAIRLAAREAFMQTQADDALKRALLGRPRTDQEIYEQGDYVYIFRVNKTTGGVARKRQNVGEWIGPGVVVGKEGSSYWVSRGGRCVLCAAEHLRPAESEELGMAFQTKVVKDDLMRLAHRLDNSDDDEAFADAMDEVRPKREINYEAVPERRLRTKGVVRMHKRPVPEGGDTQAHRGRSLPPVPDDDIEDMLDQEVEQATSSRPAAQALMVEKRVPRSTIKQHDKEIRWEDIPEEERACYVNAEKKQWTEHLHYEAVRVHPPEDAALLRRKVPKERILRARFAYRDKHAAKRREDASLPPKAKARLCIGGHQDPDLQKGEVNTEAPTASRMSLLTLLFLAAQFGWQLAAGDVEAAFLNGIESKRGLYFEPPRRGLPGVEPGSLIEIVKGVFGLSNSPRLWWDKLAKELKELKIKVGDDTLTLSHHDLDPCFFPLRDQRGQLRGGLITHVDDLLIAAPPSEMGQLQVELSGLFPIAEWESGNFDYTGATIKQVDQVIELYQTDYVNTRLEAVEIPKNVETEEIADQVTKQDNMSTIGALSWLASQTRPDLQAGVSLSQRRQRDPTFQDVKNTNKLVKMAQAGKGEPLQFTKVSDGLDDLLLLVYHDAAWANATLDPNHELPEDYEAAAGHGVYSQLGHLLLMTSRAALSGQEVPGTVVGWKSHGCPRVCRSTFAAEVMAGLEGWEEALCFRSFIAGALSAQPGGLREANARALFPIVSLTDCKSVYDNVHRVGGPRAPSEKRLVVDLTALRMMVGEEAAYWGGIIHGARTLRWLPTGMQLADILTKIIPDVRSWWANTRTIKLPFSSPASPT</sequence>
<reference evidence="3" key="1">
    <citation type="submission" date="2022-10" db="EMBL/GenBank/DDBJ databases">
        <authorList>
            <person name="Chen Y."/>
            <person name="Dougan E. K."/>
            <person name="Chan C."/>
            <person name="Rhodes N."/>
            <person name="Thang M."/>
        </authorList>
    </citation>
    <scope>NUCLEOTIDE SEQUENCE</scope>
</reference>
<protein>
    <submittedName>
        <fullName evidence="4">Copia protein (Gag-int-pol protein) [Cleaved into: Copia VLP protein Copia protease ]</fullName>
    </submittedName>
</protein>
<evidence type="ECO:0000313" key="5">
    <source>
        <dbReference type="Proteomes" id="UP001152797"/>
    </source>
</evidence>
<name>A0A9P1DT61_9DINO</name>
<dbReference type="Proteomes" id="UP001152797">
    <property type="component" value="Unassembled WGS sequence"/>
</dbReference>
<dbReference type="GO" id="GO:0006508">
    <property type="term" value="P:proteolysis"/>
    <property type="evidence" value="ECO:0007669"/>
    <property type="project" value="UniProtKB-KW"/>
</dbReference>
<dbReference type="Gene3D" id="3.30.420.10">
    <property type="entry name" value="Ribonuclease H-like superfamily/Ribonuclease H"/>
    <property type="match status" value="1"/>
</dbReference>
<evidence type="ECO:0000256" key="1">
    <source>
        <dbReference type="SAM" id="MobiDB-lite"/>
    </source>
</evidence>
<dbReference type="EMBL" id="CAMXCT010006555">
    <property type="protein sequence ID" value="CAI4015860.1"/>
    <property type="molecule type" value="Genomic_DNA"/>
</dbReference>
<dbReference type="PROSITE" id="PS50994">
    <property type="entry name" value="INTEGRASE"/>
    <property type="match status" value="1"/>
</dbReference>
<dbReference type="SUPFAM" id="SSF53098">
    <property type="entry name" value="Ribonuclease H-like"/>
    <property type="match status" value="1"/>
</dbReference>
<dbReference type="EMBL" id="CAMXCT020006555">
    <property type="protein sequence ID" value="CAL1169235.1"/>
    <property type="molecule type" value="Genomic_DNA"/>
</dbReference>
<proteinExistence type="predicted"/>
<comment type="caution">
    <text evidence="3">The sequence shown here is derived from an EMBL/GenBank/DDBJ whole genome shotgun (WGS) entry which is preliminary data.</text>
</comment>